<evidence type="ECO:0000313" key="6">
    <source>
        <dbReference type="EMBL" id="CAD8791483.1"/>
    </source>
</evidence>
<dbReference type="GO" id="GO:0003723">
    <property type="term" value="F:RNA binding"/>
    <property type="evidence" value="ECO:0007669"/>
    <property type="project" value="UniProtKB-UniRule"/>
</dbReference>
<keyword evidence="2 3" id="KW-0694">RNA-binding</keyword>
<dbReference type="SUPFAM" id="SSF54928">
    <property type="entry name" value="RNA-binding domain, RBD"/>
    <property type="match status" value="2"/>
</dbReference>
<reference evidence="6" key="1">
    <citation type="submission" date="2021-01" db="EMBL/GenBank/DDBJ databases">
        <authorList>
            <person name="Corre E."/>
            <person name="Pelletier E."/>
            <person name="Niang G."/>
            <person name="Scheremetjew M."/>
            <person name="Finn R."/>
            <person name="Kale V."/>
            <person name="Holt S."/>
            <person name="Cochrane G."/>
            <person name="Meng A."/>
            <person name="Brown T."/>
            <person name="Cohen L."/>
        </authorList>
    </citation>
    <scope>NUCLEOTIDE SEQUENCE</scope>
    <source>
        <strain evidence="6">SAG 63-3</strain>
    </source>
</reference>
<dbReference type="Pfam" id="PF00076">
    <property type="entry name" value="RRM_1"/>
    <property type="match status" value="2"/>
</dbReference>
<dbReference type="Gene3D" id="3.30.70.330">
    <property type="match status" value="2"/>
</dbReference>
<evidence type="ECO:0000256" key="1">
    <source>
        <dbReference type="ARBA" id="ARBA00022737"/>
    </source>
</evidence>
<feature type="compositionally biased region" description="Acidic residues" evidence="4">
    <location>
        <begin position="95"/>
        <end position="119"/>
    </location>
</feature>
<evidence type="ECO:0000256" key="4">
    <source>
        <dbReference type="SAM" id="MobiDB-lite"/>
    </source>
</evidence>
<feature type="compositionally biased region" description="Basic and acidic residues" evidence="4">
    <location>
        <begin position="84"/>
        <end position="94"/>
    </location>
</feature>
<feature type="region of interest" description="Disordered" evidence="4">
    <location>
        <begin position="316"/>
        <end position="363"/>
    </location>
</feature>
<dbReference type="PANTHER" id="PTHR23236:SF119">
    <property type="entry name" value="NUCLEAR RNA-BINDING PROTEIN SART-3"/>
    <property type="match status" value="1"/>
</dbReference>
<protein>
    <recommendedName>
        <fullName evidence="5">RRM domain-containing protein</fullName>
    </recommendedName>
</protein>
<feature type="domain" description="RRM" evidence="5">
    <location>
        <begin position="146"/>
        <end position="223"/>
    </location>
</feature>
<feature type="compositionally biased region" description="Basic and acidic residues" evidence="4">
    <location>
        <begin position="7"/>
        <end position="26"/>
    </location>
</feature>
<evidence type="ECO:0000259" key="5">
    <source>
        <dbReference type="PROSITE" id="PS50102"/>
    </source>
</evidence>
<organism evidence="6">
    <name type="scientific">Polytomella parva</name>
    <dbReference type="NCBI Taxonomy" id="51329"/>
    <lineage>
        <taxon>Eukaryota</taxon>
        <taxon>Viridiplantae</taxon>
        <taxon>Chlorophyta</taxon>
        <taxon>core chlorophytes</taxon>
        <taxon>Chlorophyceae</taxon>
        <taxon>CS clade</taxon>
        <taxon>Chlamydomonadales</taxon>
        <taxon>Chlamydomonadaceae</taxon>
        <taxon>Polytomella</taxon>
    </lineage>
</organism>
<evidence type="ECO:0000256" key="2">
    <source>
        <dbReference type="ARBA" id="ARBA00022884"/>
    </source>
</evidence>
<dbReference type="SMART" id="SM00360">
    <property type="entry name" value="RRM"/>
    <property type="match status" value="2"/>
</dbReference>
<feature type="compositionally biased region" description="Basic and acidic residues" evidence="4">
    <location>
        <begin position="120"/>
        <end position="129"/>
    </location>
</feature>
<proteinExistence type="predicted"/>
<dbReference type="PANTHER" id="PTHR23236">
    <property type="entry name" value="EUKARYOTIC TRANSLATION INITIATION FACTOR 4B/4H"/>
    <property type="match status" value="1"/>
</dbReference>
<feature type="region of interest" description="Disordered" evidence="4">
    <location>
        <begin position="1"/>
        <end position="133"/>
    </location>
</feature>
<evidence type="ECO:0000256" key="3">
    <source>
        <dbReference type="PROSITE-ProRule" id="PRU00176"/>
    </source>
</evidence>
<dbReference type="InterPro" id="IPR000504">
    <property type="entry name" value="RRM_dom"/>
</dbReference>
<dbReference type="InterPro" id="IPR035979">
    <property type="entry name" value="RBD_domain_sf"/>
</dbReference>
<gene>
    <name evidence="6" type="ORF">PPAR00522_LOCUS21286</name>
</gene>
<dbReference type="AlphaFoldDB" id="A0A7S0VK70"/>
<feature type="compositionally biased region" description="Acidic residues" evidence="4">
    <location>
        <begin position="27"/>
        <end position="40"/>
    </location>
</feature>
<dbReference type="CDD" id="cd12451">
    <property type="entry name" value="RRM2_NUCLs"/>
    <property type="match status" value="1"/>
</dbReference>
<keyword evidence="1" id="KW-0677">Repeat</keyword>
<dbReference type="EMBL" id="HBFM01032529">
    <property type="protein sequence ID" value="CAD8791483.1"/>
    <property type="molecule type" value="Transcribed_RNA"/>
</dbReference>
<dbReference type="InterPro" id="IPR012677">
    <property type="entry name" value="Nucleotide-bd_a/b_plait_sf"/>
</dbReference>
<name>A0A7S0VK70_9CHLO</name>
<feature type="domain" description="RRM" evidence="5">
    <location>
        <begin position="240"/>
        <end position="321"/>
    </location>
</feature>
<dbReference type="InterPro" id="IPR034350">
    <property type="entry name" value="NUCL_RRM2"/>
</dbReference>
<feature type="compositionally biased region" description="Gly residues" evidence="4">
    <location>
        <begin position="327"/>
        <end position="345"/>
    </location>
</feature>
<dbReference type="PROSITE" id="PS50102">
    <property type="entry name" value="RRM"/>
    <property type="match status" value="2"/>
</dbReference>
<accession>A0A7S0VK70</accession>
<feature type="compositionally biased region" description="Low complexity" evidence="4">
    <location>
        <begin position="54"/>
        <end position="68"/>
    </location>
</feature>
<sequence>MAKVSVSKKEKEEKQKALKVQKKVESSDEESSEDESSEEEVVVKKTAASDSDSDSSSSGSSSESGSESSDSEDSSESGSGSEEEAPKKVSKKDESDDEESDESDDESSENGQEEEEEEEAPKKKIKTDTGAKAVTPAKAPVEAGSCSVFVGRLAWATTDDSLKAHFKKCGKIVSVRVATDRETGKSRGFGHIDFETAEAAQAALEYEQSELDGRQIHVEISQGRNQNSRAPAAGGSDDGTTVFIKGFDSNQTEEDVRAALQEAFGACGEVTRISLPMDRESGYLKGIAFIDFATKEGKTKAGELSGTEVAGGNIFVDLNSKPKSSGGSDGGRGGRGGFGRGGRGGQRIDASSGGSGRKMSFDD</sequence>